<dbReference type="InterPro" id="IPR008271">
    <property type="entry name" value="Ser/Thr_kinase_AS"/>
</dbReference>
<dbReference type="InterPro" id="IPR000719">
    <property type="entry name" value="Prot_kinase_dom"/>
</dbReference>
<dbReference type="FunFam" id="3.30.200.20:FF:000035">
    <property type="entry name" value="Serine/threonine protein kinase Stk1"/>
    <property type="match status" value="1"/>
</dbReference>
<keyword evidence="10" id="KW-0812">Transmembrane</keyword>
<dbReference type="GO" id="GO:0005524">
    <property type="term" value="F:ATP binding"/>
    <property type="evidence" value="ECO:0007669"/>
    <property type="project" value="UniProtKB-UniRule"/>
</dbReference>
<sequence length="955" mass="104894">MTGQSISHYRIIEKLGGGGMGVVYKAEDTRLHRFVALKFLPDEVARDPLALARFQREAQAASALNHPNICTIHDIGEENGRAFIAMEFLDGVVLKYRIAGRPLEPDLLLSLSIEITDALDAAHSAGIIHRDIKPSNIFVTKRGHAKVLDFGLAKRTDPDMWRESGSGSEDPTITLKDLTSNTMAVGTLSYMSPEQVAGKPLDERTDLFSFGVTLYEMATGRLPFDRNTEGATYGAILYESAELPSHSNPLVSPQLDAIIVKALEKDPSLRYQHASEIRADLQRMKRDTESGHISTASSRAVPVPAVARRERKKRWQLALPVLVTLLVIFLIGGGLYLRRHAESKRLSEKDIIVLADFANSTGDPVFDDTLKGALAIELEQSPFLNVLPVRKVEDTLKLMDRPPGERLTRQVAREVCLRSDSKVLIAGSIASVGNHYVIELKAVHCQTGDTLAAASAQADNRNRVLPALGEASDQLRGRLGESLASLGKFNKPLVEATTASLEALQALTQAQKMDAQKGDAAALPYYKRAIKLDPNFAMAYADLGVSYANLGQTSLAIENYKKAFDLRDRVSQRERFYIEAMYYSDVTGELERADQAYQQCIEAYPRAATPYNNLGVNYTLMGQYDKAAAASRAALQLAPDNEVPYGSLMSDYNSLNRLDESQGVFDDATAKKIDGPYLRQGRYLLAFLQGDNNAMAQQLAWAAGKPNVEDWAFSYQSDTEAYYGRFDKARSFSQRAVDSARHADSAETAAGWRLQEALREAEIGNARSARKMTAEALALSTGRDVEALAALAFARAGDPTHAQKLANELDKEFPLNTMLQNYWLPIIRAAIALERGNARDAIANLQNASSYEMGSPAQLPYAPIYPAYLRGLAHRKAGNPRLAAAEFQKMLDHHSIMANSLLGPLAQLQLARTQVLNGDTAAGRKSYQDFLGLWKDADPAVPILKEAKAEYAKLQ</sequence>
<protein>
    <submittedName>
        <fullName evidence="12">Serine/threonine protein kinase with TPR repeats</fullName>
    </submittedName>
</protein>
<dbReference type="Pfam" id="PF00069">
    <property type="entry name" value="Pkinase"/>
    <property type="match status" value="1"/>
</dbReference>
<name>A0A2U3KRT5_9BACT</name>
<keyword evidence="10" id="KW-0472">Membrane</keyword>
<dbReference type="AlphaFoldDB" id="A0A2U3KRT5"/>
<proteinExistence type="predicted"/>
<dbReference type="Pfam" id="PF13181">
    <property type="entry name" value="TPR_8"/>
    <property type="match status" value="1"/>
</dbReference>
<dbReference type="SMART" id="SM00220">
    <property type="entry name" value="S_TKc"/>
    <property type="match status" value="1"/>
</dbReference>
<dbReference type="PANTHER" id="PTHR43289:SF6">
    <property type="entry name" value="SERINE_THREONINE-PROTEIN KINASE NEKL-3"/>
    <property type="match status" value="1"/>
</dbReference>
<evidence type="ECO:0000256" key="3">
    <source>
        <dbReference type="ARBA" id="ARBA00022741"/>
    </source>
</evidence>
<dbReference type="SMART" id="SM00028">
    <property type="entry name" value="TPR"/>
    <property type="match status" value="4"/>
</dbReference>
<feature type="domain" description="Protein kinase" evidence="11">
    <location>
        <begin position="9"/>
        <end position="284"/>
    </location>
</feature>
<keyword evidence="10" id="KW-1133">Transmembrane helix</keyword>
<gene>
    <name evidence="12" type="ORF">SBA1_440018</name>
</gene>
<evidence type="ECO:0000256" key="8">
    <source>
        <dbReference type="PROSITE-ProRule" id="PRU00339"/>
    </source>
</evidence>
<keyword evidence="1 12" id="KW-0723">Serine/threonine-protein kinase</keyword>
<dbReference type="CDD" id="cd14014">
    <property type="entry name" value="STKc_PknB_like"/>
    <property type="match status" value="1"/>
</dbReference>
<organism evidence="12 13">
    <name type="scientific">Candidatus Sulfotelmatobacter kueseliae</name>
    <dbReference type="NCBI Taxonomy" id="2042962"/>
    <lineage>
        <taxon>Bacteria</taxon>
        <taxon>Pseudomonadati</taxon>
        <taxon>Acidobacteriota</taxon>
        <taxon>Terriglobia</taxon>
        <taxon>Terriglobales</taxon>
        <taxon>Candidatus Korobacteraceae</taxon>
        <taxon>Candidatus Sulfotelmatobacter</taxon>
    </lineage>
</organism>
<feature type="repeat" description="TPR" evidence="8">
    <location>
        <begin position="537"/>
        <end position="570"/>
    </location>
</feature>
<dbReference type="InterPro" id="IPR017441">
    <property type="entry name" value="Protein_kinase_ATP_BS"/>
</dbReference>
<dbReference type="GO" id="GO:0004674">
    <property type="term" value="F:protein serine/threonine kinase activity"/>
    <property type="evidence" value="ECO:0007669"/>
    <property type="project" value="UniProtKB-KW"/>
</dbReference>
<comment type="catalytic activity">
    <reaction evidence="6">
        <text>L-threonyl-[protein] + ATP = O-phospho-L-threonyl-[protein] + ADP + H(+)</text>
        <dbReference type="Rhea" id="RHEA:46608"/>
        <dbReference type="Rhea" id="RHEA-COMP:11060"/>
        <dbReference type="Rhea" id="RHEA-COMP:11605"/>
        <dbReference type="ChEBI" id="CHEBI:15378"/>
        <dbReference type="ChEBI" id="CHEBI:30013"/>
        <dbReference type="ChEBI" id="CHEBI:30616"/>
        <dbReference type="ChEBI" id="CHEBI:61977"/>
        <dbReference type="ChEBI" id="CHEBI:456216"/>
        <dbReference type="EC" id="2.7.11.1"/>
    </reaction>
</comment>
<dbReference type="PANTHER" id="PTHR43289">
    <property type="entry name" value="MITOGEN-ACTIVATED PROTEIN KINASE KINASE KINASE 20-RELATED"/>
    <property type="match status" value="1"/>
</dbReference>
<dbReference type="Gene3D" id="1.25.40.10">
    <property type="entry name" value="Tetratricopeptide repeat domain"/>
    <property type="match status" value="2"/>
</dbReference>
<evidence type="ECO:0000256" key="7">
    <source>
        <dbReference type="ARBA" id="ARBA00048679"/>
    </source>
</evidence>
<dbReference type="InterPro" id="IPR011009">
    <property type="entry name" value="Kinase-like_dom_sf"/>
</dbReference>
<evidence type="ECO:0000256" key="4">
    <source>
        <dbReference type="ARBA" id="ARBA00022777"/>
    </source>
</evidence>
<dbReference type="PROSITE" id="PS00108">
    <property type="entry name" value="PROTEIN_KINASE_ST"/>
    <property type="match status" value="1"/>
</dbReference>
<dbReference type="PROSITE" id="PS50011">
    <property type="entry name" value="PROTEIN_KINASE_DOM"/>
    <property type="match status" value="1"/>
</dbReference>
<comment type="catalytic activity">
    <reaction evidence="7">
        <text>L-seryl-[protein] + ATP = O-phospho-L-seryl-[protein] + ADP + H(+)</text>
        <dbReference type="Rhea" id="RHEA:17989"/>
        <dbReference type="Rhea" id="RHEA-COMP:9863"/>
        <dbReference type="Rhea" id="RHEA-COMP:11604"/>
        <dbReference type="ChEBI" id="CHEBI:15378"/>
        <dbReference type="ChEBI" id="CHEBI:29999"/>
        <dbReference type="ChEBI" id="CHEBI:30616"/>
        <dbReference type="ChEBI" id="CHEBI:83421"/>
        <dbReference type="ChEBI" id="CHEBI:456216"/>
        <dbReference type="EC" id="2.7.11.1"/>
    </reaction>
</comment>
<evidence type="ECO:0000313" key="13">
    <source>
        <dbReference type="Proteomes" id="UP000238701"/>
    </source>
</evidence>
<dbReference type="SUPFAM" id="SSF48452">
    <property type="entry name" value="TPR-like"/>
    <property type="match status" value="1"/>
</dbReference>
<dbReference type="SUPFAM" id="SSF56112">
    <property type="entry name" value="Protein kinase-like (PK-like)"/>
    <property type="match status" value="1"/>
</dbReference>
<dbReference type="EMBL" id="OMOD01000138">
    <property type="protein sequence ID" value="SPF42320.1"/>
    <property type="molecule type" value="Genomic_DNA"/>
</dbReference>
<dbReference type="Pfam" id="PF13431">
    <property type="entry name" value="TPR_17"/>
    <property type="match status" value="1"/>
</dbReference>
<evidence type="ECO:0000256" key="1">
    <source>
        <dbReference type="ARBA" id="ARBA00022527"/>
    </source>
</evidence>
<dbReference type="Gene3D" id="3.30.200.20">
    <property type="entry name" value="Phosphorylase Kinase, domain 1"/>
    <property type="match status" value="1"/>
</dbReference>
<evidence type="ECO:0000256" key="2">
    <source>
        <dbReference type="ARBA" id="ARBA00022679"/>
    </source>
</evidence>
<feature type="repeat" description="TPR" evidence="8">
    <location>
        <begin position="608"/>
        <end position="641"/>
    </location>
</feature>
<dbReference type="Proteomes" id="UP000238701">
    <property type="component" value="Unassembled WGS sequence"/>
</dbReference>
<accession>A0A2U3KRT5</accession>
<feature type="transmembrane region" description="Helical" evidence="10">
    <location>
        <begin position="317"/>
        <end position="337"/>
    </location>
</feature>
<dbReference type="Gene3D" id="1.10.510.10">
    <property type="entry name" value="Transferase(Phosphotransferase) domain 1"/>
    <property type="match status" value="1"/>
</dbReference>
<dbReference type="PROSITE" id="PS00107">
    <property type="entry name" value="PROTEIN_KINASE_ATP"/>
    <property type="match status" value="1"/>
</dbReference>
<evidence type="ECO:0000256" key="10">
    <source>
        <dbReference type="SAM" id="Phobius"/>
    </source>
</evidence>
<dbReference type="InterPro" id="IPR011990">
    <property type="entry name" value="TPR-like_helical_dom_sf"/>
</dbReference>
<reference evidence="13" key="1">
    <citation type="submission" date="2018-02" db="EMBL/GenBank/DDBJ databases">
        <authorList>
            <person name="Hausmann B."/>
        </authorList>
    </citation>
    <scope>NUCLEOTIDE SEQUENCE [LARGE SCALE GENOMIC DNA]</scope>
    <source>
        <strain evidence="13">Peat soil MAG SbA1</strain>
    </source>
</reference>
<keyword evidence="4 12" id="KW-0418">Kinase</keyword>
<evidence type="ECO:0000313" key="12">
    <source>
        <dbReference type="EMBL" id="SPF42320.1"/>
    </source>
</evidence>
<evidence type="ECO:0000256" key="6">
    <source>
        <dbReference type="ARBA" id="ARBA00047899"/>
    </source>
</evidence>
<keyword evidence="3 9" id="KW-0547">Nucleotide-binding</keyword>
<dbReference type="PROSITE" id="PS50005">
    <property type="entry name" value="TPR"/>
    <property type="match status" value="2"/>
</dbReference>
<evidence type="ECO:0000259" key="11">
    <source>
        <dbReference type="PROSITE" id="PS50011"/>
    </source>
</evidence>
<keyword evidence="2" id="KW-0808">Transferase</keyword>
<dbReference type="OrthoDB" id="105170at2"/>
<keyword evidence="5 9" id="KW-0067">ATP-binding</keyword>
<evidence type="ECO:0000256" key="9">
    <source>
        <dbReference type="PROSITE-ProRule" id="PRU10141"/>
    </source>
</evidence>
<keyword evidence="8" id="KW-0802">TPR repeat</keyword>
<dbReference type="InterPro" id="IPR019734">
    <property type="entry name" value="TPR_rpt"/>
</dbReference>
<evidence type="ECO:0000256" key="5">
    <source>
        <dbReference type="ARBA" id="ARBA00022840"/>
    </source>
</evidence>
<feature type="binding site" evidence="9">
    <location>
        <position position="38"/>
    </location>
    <ligand>
        <name>ATP</name>
        <dbReference type="ChEBI" id="CHEBI:30616"/>
    </ligand>
</feature>